<dbReference type="Gene3D" id="3.40.50.1820">
    <property type="entry name" value="alpha/beta hydrolase"/>
    <property type="match status" value="1"/>
</dbReference>
<dbReference type="RefSeq" id="WP_233722818.1">
    <property type="nucleotide sequence ID" value="NZ_JAJVCN010000001.1"/>
</dbReference>
<name>A0ABS8Z1E7_9PSEU</name>
<dbReference type="PRINTS" id="PR00111">
    <property type="entry name" value="ABHYDROLASE"/>
</dbReference>
<dbReference type="PANTHER" id="PTHR43798">
    <property type="entry name" value="MONOACYLGLYCEROL LIPASE"/>
    <property type="match status" value="1"/>
</dbReference>
<comment type="caution">
    <text evidence="2">The sequence shown here is derived from an EMBL/GenBank/DDBJ whole genome shotgun (WGS) entry which is preliminary data.</text>
</comment>
<dbReference type="SUPFAM" id="SSF53474">
    <property type="entry name" value="alpha/beta-Hydrolases"/>
    <property type="match status" value="1"/>
</dbReference>
<dbReference type="InterPro" id="IPR029058">
    <property type="entry name" value="AB_hydrolase_fold"/>
</dbReference>
<reference evidence="2 3" key="1">
    <citation type="submission" date="2021-12" db="EMBL/GenBank/DDBJ databases">
        <title>Genome sequence of Kibdelosporangium philippinense ATCC 49844.</title>
        <authorList>
            <person name="Fedorov E.A."/>
            <person name="Omeragic M."/>
            <person name="Shalygina K.F."/>
            <person name="Maclea K.S."/>
        </authorList>
    </citation>
    <scope>NUCLEOTIDE SEQUENCE [LARGE SCALE GENOMIC DNA]</scope>
    <source>
        <strain evidence="2 3">ATCC 49844</strain>
    </source>
</reference>
<gene>
    <name evidence="2" type="ORF">LWC34_02740</name>
</gene>
<protein>
    <submittedName>
        <fullName evidence="2">Alpha/beta hydrolase</fullName>
    </submittedName>
</protein>
<evidence type="ECO:0000259" key="1">
    <source>
        <dbReference type="Pfam" id="PF12697"/>
    </source>
</evidence>
<dbReference type="Pfam" id="PF12697">
    <property type="entry name" value="Abhydrolase_6"/>
    <property type="match status" value="1"/>
</dbReference>
<dbReference type="EMBL" id="JAJVCN010000001">
    <property type="protein sequence ID" value="MCE7001761.1"/>
    <property type="molecule type" value="Genomic_DNA"/>
</dbReference>
<keyword evidence="3" id="KW-1185">Reference proteome</keyword>
<organism evidence="2 3">
    <name type="scientific">Kibdelosporangium philippinense</name>
    <dbReference type="NCBI Taxonomy" id="211113"/>
    <lineage>
        <taxon>Bacteria</taxon>
        <taxon>Bacillati</taxon>
        <taxon>Actinomycetota</taxon>
        <taxon>Actinomycetes</taxon>
        <taxon>Pseudonocardiales</taxon>
        <taxon>Pseudonocardiaceae</taxon>
        <taxon>Kibdelosporangium</taxon>
    </lineage>
</organism>
<dbReference type="GO" id="GO:0016787">
    <property type="term" value="F:hydrolase activity"/>
    <property type="evidence" value="ECO:0007669"/>
    <property type="project" value="UniProtKB-KW"/>
</dbReference>
<sequence length="254" mass="28076">MADYVTVNGVRSWYDVRGEGEPLVLLHGGFSDSRDFDGNLLTLTGFRVYLLDRRGHGHTPDVEGPVTSEMLTDDVAAFIEQVVGEPAHVAGYSSGGLVALGLAVRRPDLIRKLVLVCTAYSADGWIHTPDPDAEFPPQLVDRYAEVSPDGRDHFPAVVRKFAEMEALESLDPTRVTNPTLILAADDDIVHLRHLVEMYEAIPKAQLGIVPATSHLLFWERPERVTRMVEEFLTTEPAPMLPLRRAGGSLTLQQQ</sequence>
<dbReference type="InterPro" id="IPR000073">
    <property type="entry name" value="AB_hydrolase_1"/>
</dbReference>
<evidence type="ECO:0000313" key="3">
    <source>
        <dbReference type="Proteomes" id="UP001521150"/>
    </source>
</evidence>
<keyword evidence="2" id="KW-0378">Hydrolase</keyword>
<accession>A0ABS8Z1E7</accession>
<proteinExistence type="predicted"/>
<feature type="domain" description="AB hydrolase-1" evidence="1">
    <location>
        <begin position="23"/>
        <end position="224"/>
    </location>
</feature>
<evidence type="ECO:0000313" key="2">
    <source>
        <dbReference type="EMBL" id="MCE7001761.1"/>
    </source>
</evidence>
<dbReference type="InterPro" id="IPR050266">
    <property type="entry name" value="AB_hydrolase_sf"/>
</dbReference>
<dbReference type="Proteomes" id="UP001521150">
    <property type="component" value="Unassembled WGS sequence"/>
</dbReference>